<protein>
    <submittedName>
        <fullName evidence="3">Kelch motif</fullName>
    </submittedName>
</protein>
<keyword evidence="1" id="KW-0880">Kelch repeat</keyword>
<organism evidence="3 4">
    <name type="scientific">Desmophyllum pertusum</name>
    <dbReference type="NCBI Taxonomy" id="174260"/>
    <lineage>
        <taxon>Eukaryota</taxon>
        <taxon>Metazoa</taxon>
        <taxon>Cnidaria</taxon>
        <taxon>Anthozoa</taxon>
        <taxon>Hexacorallia</taxon>
        <taxon>Scleractinia</taxon>
        <taxon>Caryophylliina</taxon>
        <taxon>Caryophylliidae</taxon>
        <taxon>Desmophyllum</taxon>
    </lineage>
</organism>
<name>A0A9W9YZ20_9CNID</name>
<dbReference type="OrthoDB" id="5949810at2759"/>
<evidence type="ECO:0000256" key="2">
    <source>
        <dbReference type="SAM" id="MobiDB-lite"/>
    </source>
</evidence>
<sequence length="359" mass="39464">MTDTLVKRNEGNLNMAKKALKRIGPWQPRQSGKFQVIVTSAGNETFCYLPYKAAWYRLAPSQYEFKDARQLLGQTRIAKNLIPNMVTVLGDNIYGVGGRQSSHFVSKYNLGSNAWDRIPLSDGYINEGACMVGHDNWLYFIGGIQVSQPASASSVVKGFNVHEVKWKRLANMQQERYSAFGAAGPGKVYIAGGKQSADEPLQSCEVYDVATNMWQSIASLNGPRSDASMVCYLGTLYVLGGVSKEGLPRALTVECYDPETNTWDDIATIPHIVADNPGTSHAENRVTIRQVFQVDSTRRAQGLSGSDNPDSCIFQACLLNLFKGVLARLQLIEEGSGLHSSMDSDSEDKKLNVRASKTF</sequence>
<accession>A0A9W9YZ20</accession>
<keyword evidence="4" id="KW-1185">Reference proteome</keyword>
<reference evidence="3" key="1">
    <citation type="submission" date="2023-01" db="EMBL/GenBank/DDBJ databases">
        <title>Genome assembly of the deep-sea coral Lophelia pertusa.</title>
        <authorList>
            <person name="Herrera S."/>
            <person name="Cordes E."/>
        </authorList>
    </citation>
    <scope>NUCLEOTIDE SEQUENCE</scope>
    <source>
        <strain evidence="3">USNM1676648</strain>
        <tissue evidence="3">Polyp</tissue>
    </source>
</reference>
<dbReference type="SUPFAM" id="SSF117281">
    <property type="entry name" value="Kelch motif"/>
    <property type="match status" value="1"/>
</dbReference>
<evidence type="ECO:0000313" key="4">
    <source>
        <dbReference type="Proteomes" id="UP001163046"/>
    </source>
</evidence>
<dbReference type="Gene3D" id="2.120.10.80">
    <property type="entry name" value="Kelch-type beta propeller"/>
    <property type="match status" value="1"/>
</dbReference>
<dbReference type="Pfam" id="PF24681">
    <property type="entry name" value="Kelch_KLHDC2_KLHL20_DRC7"/>
    <property type="match status" value="1"/>
</dbReference>
<dbReference type="SMART" id="SM00612">
    <property type="entry name" value="Kelch"/>
    <property type="match status" value="2"/>
</dbReference>
<comment type="caution">
    <text evidence="3">The sequence shown here is derived from an EMBL/GenBank/DDBJ whole genome shotgun (WGS) entry which is preliminary data.</text>
</comment>
<dbReference type="Proteomes" id="UP001163046">
    <property type="component" value="Unassembled WGS sequence"/>
</dbReference>
<proteinExistence type="predicted"/>
<dbReference type="AlphaFoldDB" id="A0A9W9YZ20"/>
<dbReference type="PANTHER" id="PTHR46375:SF3">
    <property type="entry name" value="KELCH REPEAT AND BTB DOMAIN-CONTAINING PROTEIN 13"/>
    <property type="match status" value="1"/>
</dbReference>
<dbReference type="EMBL" id="MU826839">
    <property type="protein sequence ID" value="KAJ7372052.1"/>
    <property type="molecule type" value="Genomic_DNA"/>
</dbReference>
<dbReference type="PANTHER" id="PTHR46375">
    <property type="entry name" value="KELCH REPEAT AND BTB DOMAIN-CONTAINING PROTEIN 13-RELATED"/>
    <property type="match status" value="1"/>
</dbReference>
<dbReference type="InterPro" id="IPR006652">
    <property type="entry name" value="Kelch_1"/>
</dbReference>
<gene>
    <name evidence="3" type="primary">KLHL25</name>
    <name evidence="3" type="ORF">OS493_021480</name>
</gene>
<dbReference type="InterPro" id="IPR015915">
    <property type="entry name" value="Kelch-typ_b-propeller"/>
</dbReference>
<feature type="region of interest" description="Disordered" evidence="2">
    <location>
        <begin position="337"/>
        <end position="359"/>
    </location>
</feature>
<evidence type="ECO:0000313" key="3">
    <source>
        <dbReference type="EMBL" id="KAJ7372052.1"/>
    </source>
</evidence>
<dbReference type="InterPro" id="IPR052392">
    <property type="entry name" value="Kelch-BTB_domain-containing"/>
</dbReference>
<evidence type="ECO:0000256" key="1">
    <source>
        <dbReference type="ARBA" id="ARBA00022441"/>
    </source>
</evidence>